<keyword evidence="2" id="KW-1185">Reference proteome</keyword>
<dbReference type="AlphaFoldDB" id="A0A8S0WKV4"/>
<sequence length="53" mass="6304">MFAGYWQIMWAHWHLIRVEGVGYSQIIRAENADVCKPLQVWELNGYLPIDTRK</sequence>
<organism evidence="1 2">
    <name type="scientific">Candidatus Methylobacter favarea</name>
    <dbReference type="NCBI Taxonomy" id="2707345"/>
    <lineage>
        <taxon>Bacteria</taxon>
        <taxon>Pseudomonadati</taxon>
        <taxon>Pseudomonadota</taxon>
        <taxon>Gammaproteobacteria</taxon>
        <taxon>Methylococcales</taxon>
        <taxon>Methylococcaceae</taxon>
        <taxon>Methylobacter</taxon>
    </lineage>
</organism>
<dbReference type="Proteomes" id="UP000494216">
    <property type="component" value="Unassembled WGS sequence"/>
</dbReference>
<dbReference type="EMBL" id="CADCXN010000092">
    <property type="protein sequence ID" value="CAA9892230.1"/>
    <property type="molecule type" value="Genomic_DNA"/>
</dbReference>
<comment type="caution">
    <text evidence="1">The sequence shown here is derived from an EMBL/GenBank/DDBJ whole genome shotgun (WGS) entry which is preliminary data.</text>
</comment>
<gene>
    <name evidence="1" type="ORF">METHB2_600025</name>
</gene>
<reference evidence="1 2" key="1">
    <citation type="submission" date="2020-02" db="EMBL/GenBank/DDBJ databases">
        <authorList>
            <person name="Hogendoorn C."/>
        </authorList>
    </citation>
    <scope>NUCLEOTIDE SEQUENCE [LARGE SCALE GENOMIC DNA]</scope>
    <source>
        <strain evidence="1">METHB21</strain>
    </source>
</reference>
<evidence type="ECO:0000313" key="2">
    <source>
        <dbReference type="Proteomes" id="UP000494216"/>
    </source>
</evidence>
<accession>A0A8S0WKV4</accession>
<evidence type="ECO:0000313" key="1">
    <source>
        <dbReference type="EMBL" id="CAA9892230.1"/>
    </source>
</evidence>
<name>A0A8S0WKV4_9GAMM</name>
<protein>
    <submittedName>
        <fullName evidence="1">Uncharacterized protein</fullName>
    </submittedName>
</protein>
<proteinExistence type="predicted"/>